<dbReference type="GO" id="GO:1990404">
    <property type="term" value="F:NAD+-protein mono-ADP-ribosyltransferase activity"/>
    <property type="evidence" value="ECO:0007669"/>
    <property type="project" value="TreeGrafter"/>
</dbReference>
<proteinExistence type="predicted"/>
<keyword evidence="1" id="KW-0808">Transferase</keyword>
<evidence type="ECO:0000313" key="4">
    <source>
        <dbReference type="Proteomes" id="UP000735302"/>
    </source>
</evidence>
<dbReference type="GO" id="GO:0003950">
    <property type="term" value="F:NAD+ poly-ADP-ribosyltransferase activity"/>
    <property type="evidence" value="ECO:0007669"/>
    <property type="project" value="UniProtKB-UniRule"/>
</dbReference>
<dbReference type="PANTHER" id="PTHR45740">
    <property type="entry name" value="POLY [ADP-RIBOSE] POLYMERASE"/>
    <property type="match status" value="1"/>
</dbReference>
<dbReference type="GO" id="GO:0005634">
    <property type="term" value="C:nucleus"/>
    <property type="evidence" value="ECO:0007669"/>
    <property type="project" value="TreeGrafter"/>
</dbReference>
<reference evidence="3 4" key="1">
    <citation type="journal article" date="2021" name="Elife">
        <title>Chloroplast acquisition without the gene transfer in kleptoplastic sea slugs, Plakobranchus ocellatus.</title>
        <authorList>
            <person name="Maeda T."/>
            <person name="Takahashi S."/>
            <person name="Yoshida T."/>
            <person name="Shimamura S."/>
            <person name="Takaki Y."/>
            <person name="Nagai Y."/>
            <person name="Toyoda A."/>
            <person name="Suzuki Y."/>
            <person name="Arimoto A."/>
            <person name="Ishii H."/>
            <person name="Satoh N."/>
            <person name="Nishiyama T."/>
            <person name="Hasebe M."/>
            <person name="Maruyama T."/>
            <person name="Minagawa J."/>
            <person name="Obokata J."/>
            <person name="Shigenobu S."/>
        </authorList>
    </citation>
    <scope>NUCLEOTIDE SEQUENCE [LARGE SCALE GENOMIC DNA]</scope>
</reference>
<sequence>MAGLGMTLQTPKVLIEPELDPENENGHILTELDETDERFKEIDIDFKNAGMKVLKLEMLQNNHLWKRYATERNLILEQREKIDSGFKLNERYLYHGTSAKKSYICDEGLDSRMSKEGCFGKGIYFSDFPKKCIKYAKKGKGEDSHILLVRVILGEAKLVQQLLYEVGWFPDAILRNLDS</sequence>
<evidence type="ECO:0000259" key="2">
    <source>
        <dbReference type="PROSITE" id="PS51059"/>
    </source>
</evidence>
<evidence type="ECO:0000256" key="1">
    <source>
        <dbReference type="RuleBase" id="RU362114"/>
    </source>
</evidence>
<dbReference type="Gene3D" id="3.90.228.10">
    <property type="match status" value="1"/>
</dbReference>
<dbReference type="PANTHER" id="PTHR45740:SF2">
    <property type="entry name" value="POLY [ADP-RIBOSE] POLYMERASE"/>
    <property type="match status" value="1"/>
</dbReference>
<dbReference type="Proteomes" id="UP000735302">
    <property type="component" value="Unassembled WGS sequence"/>
</dbReference>
<keyword evidence="1" id="KW-0520">NAD</keyword>
<name>A0AAV3Y5F4_9GAST</name>
<dbReference type="InterPro" id="IPR012317">
    <property type="entry name" value="Poly(ADP-ribose)pol_cat_dom"/>
</dbReference>
<evidence type="ECO:0000313" key="3">
    <source>
        <dbReference type="EMBL" id="GFN82460.1"/>
    </source>
</evidence>
<gene>
    <name evidence="3" type="ORF">PoB_000896600</name>
</gene>
<dbReference type="InterPro" id="IPR051712">
    <property type="entry name" value="ARTD-AVP"/>
</dbReference>
<dbReference type="SUPFAM" id="SSF56399">
    <property type="entry name" value="ADP-ribosylation"/>
    <property type="match status" value="1"/>
</dbReference>
<dbReference type="PROSITE" id="PS51059">
    <property type="entry name" value="PARP_CATALYTIC"/>
    <property type="match status" value="1"/>
</dbReference>
<dbReference type="AlphaFoldDB" id="A0AAV3Y5F4"/>
<comment type="caution">
    <text evidence="3">The sequence shown here is derived from an EMBL/GenBank/DDBJ whole genome shotgun (WGS) entry which is preliminary data.</text>
</comment>
<dbReference type="EC" id="2.4.2.-" evidence="1"/>
<accession>A0AAV3Y5F4</accession>
<feature type="domain" description="PARP catalytic" evidence="2">
    <location>
        <begin position="17"/>
        <end position="179"/>
    </location>
</feature>
<dbReference type="Pfam" id="PF00644">
    <property type="entry name" value="PARP"/>
    <property type="match status" value="1"/>
</dbReference>
<organism evidence="3 4">
    <name type="scientific">Plakobranchus ocellatus</name>
    <dbReference type="NCBI Taxonomy" id="259542"/>
    <lineage>
        <taxon>Eukaryota</taxon>
        <taxon>Metazoa</taxon>
        <taxon>Spiralia</taxon>
        <taxon>Lophotrochozoa</taxon>
        <taxon>Mollusca</taxon>
        <taxon>Gastropoda</taxon>
        <taxon>Heterobranchia</taxon>
        <taxon>Euthyneura</taxon>
        <taxon>Panpulmonata</taxon>
        <taxon>Sacoglossa</taxon>
        <taxon>Placobranchoidea</taxon>
        <taxon>Plakobranchidae</taxon>
        <taxon>Plakobranchus</taxon>
    </lineage>
</organism>
<keyword evidence="4" id="KW-1185">Reference proteome</keyword>
<keyword evidence="1" id="KW-0328">Glycosyltransferase</keyword>
<protein>
    <recommendedName>
        <fullName evidence="1">Poly [ADP-ribose] polymerase</fullName>
        <shortName evidence="1">PARP</shortName>
        <ecNumber evidence="1">2.4.2.-</ecNumber>
    </recommendedName>
</protein>
<dbReference type="EMBL" id="BLXT01000981">
    <property type="protein sequence ID" value="GFN82460.1"/>
    <property type="molecule type" value="Genomic_DNA"/>
</dbReference>